<evidence type="ECO:0000313" key="2">
    <source>
        <dbReference type="Proteomes" id="UP000460298"/>
    </source>
</evidence>
<accession>A0A833LVV7</accession>
<evidence type="ECO:0000313" key="1">
    <source>
        <dbReference type="EMBL" id="KAB2930399.1"/>
    </source>
</evidence>
<dbReference type="PANTHER" id="PTHR13061:SF29">
    <property type="entry name" value="GAMMA CARBONIC ANHYDRASE-LIKE 1, MITOCHONDRIAL-RELATED"/>
    <property type="match status" value="1"/>
</dbReference>
<dbReference type="Gene3D" id="2.160.10.10">
    <property type="entry name" value="Hexapeptide repeat proteins"/>
    <property type="match status" value="1"/>
</dbReference>
<sequence>MIYRFHDRLPDIAPDVFIAQSADVIGRVKIGAGSGIWFGCLIRGDVDEITIGERTNIQDLSIVHVTGGKYPTIIGDDCTLGHRVTVHGARLKNHAFLGIGSTVMDDCEIGEFAMLAAGSLLPPGKSIPDGMLAMGSPAKVIRPISDAEREMILRIPQTYARLAQEYRNAELVQALTKA</sequence>
<reference evidence="1 2" key="1">
    <citation type="submission" date="2019-10" db="EMBL/GenBank/DDBJ databases">
        <title>Extracellular Electron Transfer in a Candidatus Methanoperedens spp. Enrichment Culture.</title>
        <authorList>
            <person name="Berger S."/>
            <person name="Rangel Shaw D."/>
            <person name="Berben T."/>
            <person name="In 'T Zandt M."/>
            <person name="Frank J."/>
            <person name="Reimann J."/>
            <person name="Jetten M.S.M."/>
            <person name="Welte C.U."/>
        </authorList>
    </citation>
    <scope>NUCLEOTIDE SEQUENCE [LARGE SCALE GENOMIC DNA]</scope>
    <source>
        <strain evidence="1">SB12</strain>
    </source>
</reference>
<gene>
    <name evidence="1" type="ORF">F9K24_17195</name>
</gene>
<dbReference type="InterPro" id="IPR050484">
    <property type="entry name" value="Transf_Hexapept/Carb_Anhydrase"/>
</dbReference>
<dbReference type="InterPro" id="IPR047324">
    <property type="entry name" value="LbH_gamma_CA-like"/>
</dbReference>
<comment type="caution">
    <text evidence="1">The sequence shown here is derived from an EMBL/GenBank/DDBJ whole genome shotgun (WGS) entry which is preliminary data.</text>
</comment>
<organism evidence="1 2">
    <name type="scientific">Leptonema illini</name>
    <dbReference type="NCBI Taxonomy" id="183"/>
    <lineage>
        <taxon>Bacteria</taxon>
        <taxon>Pseudomonadati</taxon>
        <taxon>Spirochaetota</taxon>
        <taxon>Spirochaetia</taxon>
        <taxon>Leptospirales</taxon>
        <taxon>Leptospiraceae</taxon>
        <taxon>Leptonema</taxon>
    </lineage>
</organism>
<protein>
    <submittedName>
        <fullName evidence="1">Gamma carbonic anhydrase family protein</fullName>
    </submittedName>
</protein>
<proteinExistence type="predicted"/>
<dbReference type="PANTHER" id="PTHR13061">
    <property type="entry name" value="DYNACTIN SUBUNIT P25"/>
    <property type="match status" value="1"/>
</dbReference>
<dbReference type="AlphaFoldDB" id="A0A833LVV7"/>
<dbReference type="CDD" id="cd04645">
    <property type="entry name" value="LbH_gamma_CA_like"/>
    <property type="match status" value="1"/>
</dbReference>
<dbReference type="Proteomes" id="UP000460298">
    <property type="component" value="Unassembled WGS sequence"/>
</dbReference>
<name>A0A833LVV7_9LEPT</name>
<dbReference type="EMBL" id="WBUI01000021">
    <property type="protein sequence ID" value="KAB2930399.1"/>
    <property type="molecule type" value="Genomic_DNA"/>
</dbReference>
<dbReference type="InterPro" id="IPR011004">
    <property type="entry name" value="Trimer_LpxA-like_sf"/>
</dbReference>
<dbReference type="SUPFAM" id="SSF51161">
    <property type="entry name" value="Trimeric LpxA-like enzymes"/>
    <property type="match status" value="1"/>
</dbReference>